<evidence type="ECO:0000256" key="5">
    <source>
        <dbReference type="ARBA" id="ARBA00023015"/>
    </source>
</evidence>
<dbReference type="InterPro" id="IPR001867">
    <property type="entry name" value="OmpR/PhoB-type_DNA-bd"/>
</dbReference>
<dbReference type="SUPFAM" id="SSF52172">
    <property type="entry name" value="CheY-like"/>
    <property type="match status" value="1"/>
</dbReference>
<evidence type="ECO:0000256" key="1">
    <source>
        <dbReference type="ARBA" id="ARBA00004496"/>
    </source>
</evidence>
<evidence type="ECO:0008006" key="14">
    <source>
        <dbReference type="Google" id="ProtNLM"/>
    </source>
</evidence>
<evidence type="ECO:0000256" key="3">
    <source>
        <dbReference type="ARBA" id="ARBA00022553"/>
    </source>
</evidence>
<comment type="subcellular location">
    <subcellularLocation>
        <location evidence="1">Cytoplasm</location>
    </subcellularLocation>
</comment>
<dbReference type="Pfam" id="PF00072">
    <property type="entry name" value="Response_reg"/>
    <property type="match status" value="1"/>
</dbReference>
<keyword evidence="5" id="KW-0805">Transcription regulation</keyword>
<dbReference type="CDD" id="cd00383">
    <property type="entry name" value="trans_reg_C"/>
    <property type="match status" value="1"/>
</dbReference>
<proteinExistence type="predicted"/>
<evidence type="ECO:0000256" key="7">
    <source>
        <dbReference type="ARBA" id="ARBA00023163"/>
    </source>
</evidence>
<keyword evidence="3 8" id="KW-0597">Phosphoprotein</keyword>
<organism evidence="12 13">
    <name type="scientific">Pseudoalteromonas citrea</name>
    <dbReference type="NCBI Taxonomy" id="43655"/>
    <lineage>
        <taxon>Bacteria</taxon>
        <taxon>Pseudomonadati</taxon>
        <taxon>Pseudomonadota</taxon>
        <taxon>Gammaproteobacteria</taxon>
        <taxon>Alteromonadales</taxon>
        <taxon>Pseudoalteromonadaceae</taxon>
        <taxon>Pseudoalteromonas</taxon>
    </lineage>
</organism>
<keyword evidence="6 9" id="KW-0238">DNA-binding</keyword>
<keyword evidence="2" id="KW-0963">Cytoplasm</keyword>
<comment type="caution">
    <text evidence="12">The sequence shown here is derived from an EMBL/GenBank/DDBJ whole genome shotgun (WGS) entry which is preliminary data.</text>
</comment>
<dbReference type="InterPro" id="IPR001789">
    <property type="entry name" value="Sig_transdc_resp-reg_receiver"/>
</dbReference>
<dbReference type="Gene3D" id="3.40.50.2300">
    <property type="match status" value="1"/>
</dbReference>
<dbReference type="AlphaFoldDB" id="A0AAD4FPW2"/>
<feature type="DNA-binding region" description="OmpR/PhoB-type" evidence="9">
    <location>
        <begin position="149"/>
        <end position="248"/>
    </location>
</feature>
<evidence type="ECO:0000256" key="9">
    <source>
        <dbReference type="PROSITE-ProRule" id="PRU01091"/>
    </source>
</evidence>
<dbReference type="PROSITE" id="PS50110">
    <property type="entry name" value="RESPONSE_REGULATORY"/>
    <property type="match status" value="1"/>
</dbReference>
<dbReference type="GO" id="GO:0032993">
    <property type="term" value="C:protein-DNA complex"/>
    <property type="evidence" value="ECO:0007669"/>
    <property type="project" value="TreeGrafter"/>
</dbReference>
<dbReference type="Pfam" id="PF00486">
    <property type="entry name" value="Trans_reg_C"/>
    <property type="match status" value="1"/>
</dbReference>
<dbReference type="Gene3D" id="6.10.250.690">
    <property type="match status" value="1"/>
</dbReference>
<dbReference type="Proteomes" id="UP000016487">
    <property type="component" value="Unassembled WGS sequence"/>
</dbReference>
<dbReference type="PANTHER" id="PTHR48111">
    <property type="entry name" value="REGULATOR OF RPOS"/>
    <property type="match status" value="1"/>
</dbReference>
<feature type="domain" description="Response regulatory" evidence="10">
    <location>
        <begin position="24"/>
        <end position="137"/>
    </location>
</feature>
<dbReference type="GO" id="GO:0000156">
    <property type="term" value="F:phosphorelay response regulator activity"/>
    <property type="evidence" value="ECO:0007669"/>
    <property type="project" value="TreeGrafter"/>
</dbReference>
<keyword evidence="7" id="KW-0804">Transcription</keyword>
<dbReference type="InterPro" id="IPR039420">
    <property type="entry name" value="WalR-like"/>
</dbReference>
<reference evidence="12" key="2">
    <citation type="submission" date="2015-03" db="EMBL/GenBank/DDBJ databases">
        <title>Genome sequence of Pseudoalteromonas citrea.</title>
        <authorList>
            <person name="Xie B.-B."/>
            <person name="Rong J.-C."/>
            <person name="Qin Q.-L."/>
            <person name="Zhang Y.-Z."/>
        </authorList>
    </citation>
    <scope>NUCLEOTIDE SEQUENCE</scope>
    <source>
        <strain evidence="12">DSM 8771</strain>
    </source>
</reference>
<dbReference type="GO" id="GO:0000976">
    <property type="term" value="F:transcription cis-regulatory region binding"/>
    <property type="evidence" value="ECO:0007669"/>
    <property type="project" value="TreeGrafter"/>
</dbReference>
<dbReference type="PANTHER" id="PTHR48111:SF39">
    <property type="entry name" value="TRANSCRIPTIONAL REGULATORY PROTEIN CPXR"/>
    <property type="match status" value="1"/>
</dbReference>
<feature type="domain" description="OmpR/PhoB-type" evidence="11">
    <location>
        <begin position="149"/>
        <end position="248"/>
    </location>
</feature>
<feature type="modified residue" description="4-aspartylphosphate" evidence="8">
    <location>
        <position position="73"/>
    </location>
</feature>
<gene>
    <name evidence="12" type="ORF">PCIT_b0379</name>
</gene>
<dbReference type="InterPro" id="IPR011006">
    <property type="entry name" value="CheY-like_superfamily"/>
</dbReference>
<dbReference type="GO" id="GO:0006355">
    <property type="term" value="P:regulation of DNA-templated transcription"/>
    <property type="evidence" value="ECO:0007669"/>
    <property type="project" value="InterPro"/>
</dbReference>
<dbReference type="InterPro" id="IPR036388">
    <property type="entry name" value="WH-like_DNA-bd_sf"/>
</dbReference>
<protein>
    <recommendedName>
        <fullName evidence="14">DNA-binding response regulator</fullName>
    </recommendedName>
</protein>
<dbReference type="PROSITE" id="PS51755">
    <property type="entry name" value="OMPR_PHOB"/>
    <property type="match status" value="1"/>
</dbReference>
<dbReference type="SMART" id="SM00862">
    <property type="entry name" value="Trans_reg_C"/>
    <property type="match status" value="1"/>
</dbReference>
<evidence type="ECO:0000313" key="12">
    <source>
        <dbReference type="EMBL" id="KAF7764389.1"/>
    </source>
</evidence>
<name>A0AAD4FPW2_9GAMM</name>
<accession>A0AAD4FPW2</accession>
<evidence type="ECO:0000259" key="11">
    <source>
        <dbReference type="PROSITE" id="PS51755"/>
    </source>
</evidence>
<evidence type="ECO:0000256" key="4">
    <source>
        <dbReference type="ARBA" id="ARBA00023012"/>
    </source>
</evidence>
<evidence type="ECO:0000256" key="2">
    <source>
        <dbReference type="ARBA" id="ARBA00022490"/>
    </source>
</evidence>
<dbReference type="GO" id="GO:0005829">
    <property type="term" value="C:cytosol"/>
    <property type="evidence" value="ECO:0007669"/>
    <property type="project" value="TreeGrafter"/>
</dbReference>
<evidence type="ECO:0000313" key="13">
    <source>
        <dbReference type="Proteomes" id="UP000016487"/>
    </source>
</evidence>
<keyword evidence="4" id="KW-0902">Two-component regulatory system</keyword>
<evidence type="ECO:0000256" key="6">
    <source>
        <dbReference type="ARBA" id="ARBA00023125"/>
    </source>
</evidence>
<sequence>MSPNNGRKIQSLLFRIRAYIVSAPILVVEDDPQLNQQVCALLENKGFSVTCVHDGEQGLTQALAYNYQLIILDIRLPLLEGYDVLCQLRKCKQTPVLILSASGAEQDRIKGLSMGADDYLPKPFNIEELVLRVEAILRRSQQSEQTLVNFFIESNGLSLDKQQFKATFNHKAIDMTAIQFKLLWHLVENAGQALSKPYLSQQVLERQFSRYDRSLDMHLSRLRKKLIAAGMGAESITTLHGRGYTFNA</sequence>
<evidence type="ECO:0000259" key="10">
    <source>
        <dbReference type="PROSITE" id="PS50110"/>
    </source>
</evidence>
<dbReference type="EMBL" id="AHBZ03000027">
    <property type="protein sequence ID" value="KAF7764389.1"/>
    <property type="molecule type" value="Genomic_DNA"/>
</dbReference>
<evidence type="ECO:0000256" key="8">
    <source>
        <dbReference type="PROSITE-ProRule" id="PRU00169"/>
    </source>
</evidence>
<dbReference type="Gene3D" id="1.10.10.10">
    <property type="entry name" value="Winged helix-like DNA-binding domain superfamily/Winged helix DNA-binding domain"/>
    <property type="match status" value="1"/>
</dbReference>
<dbReference type="SMART" id="SM00448">
    <property type="entry name" value="REC"/>
    <property type="match status" value="1"/>
</dbReference>
<reference evidence="12" key="1">
    <citation type="journal article" date="2012" name="J. Bacteriol.">
        <title>Genome sequences of type strains of seven species of the marine bacterium Pseudoalteromonas.</title>
        <authorList>
            <person name="Xie B.B."/>
            <person name="Shu Y.L."/>
            <person name="Qin Q.L."/>
            <person name="Rong J.C."/>
            <person name="Zhang X.Y."/>
            <person name="Chen X.L."/>
            <person name="Shi M."/>
            <person name="He H.L."/>
            <person name="Zhou B.C."/>
            <person name="Zhang Y.Z."/>
        </authorList>
    </citation>
    <scope>NUCLEOTIDE SEQUENCE</scope>
    <source>
        <strain evidence="12">DSM 8771</strain>
    </source>
</reference>